<feature type="transmembrane region" description="Helical" evidence="1">
    <location>
        <begin position="15"/>
        <end position="36"/>
    </location>
</feature>
<feature type="domain" description="Endonuclease/exonuclease/phosphatase" evidence="2">
    <location>
        <begin position="87"/>
        <end position="328"/>
    </location>
</feature>
<dbReference type="AlphaFoldDB" id="A0A928VQ85"/>
<comment type="caution">
    <text evidence="3">The sequence shown here is derived from an EMBL/GenBank/DDBJ whole genome shotgun (WGS) entry which is preliminary data.</text>
</comment>
<dbReference type="PANTHER" id="PTHR16320:SF23">
    <property type="entry name" value="SPHINGOMYELINASE C 1"/>
    <property type="match status" value="1"/>
</dbReference>
<name>A0A928VQ85_9CYAN</name>
<keyword evidence="1" id="KW-0812">Transmembrane</keyword>
<dbReference type="InterPro" id="IPR005135">
    <property type="entry name" value="Endo/exonuclease/phosphatase"/>
</dbReference>
<evidence type="ECO:0000313" key="3">
    <source>
        <dbReference type="EMBL" id="MBE9032676.1"/>
    </source>
</evidence>
<dbReference type="InterPro" id="IPR038772">
    <property type="entry name" value="Sph/SMPD2-like"/>
</dbReference>
<protein>
    <recommendedName>
        <fullName evidence="2">Endonuclease/exonuclease/phosphatase domain-containing protein</fullName>
    </recommendedName>
</protein>
<dbReference type="Pfam" id="PF03372">
    <property type="entry name" value="Exo_endo_phos"/>
    <property type="match status" value="1"/>
</dbReference>
<dbReference type="Proteomes" id="UP000625316">
    <property type="component" value="Unassembled WGS sequence"/>
</dbReference>
<dbReference type="InterPro" id="IPR036691">
    <property type="entry name" value="Endo/exonu/phosph_ase_sf"/>
</dbReference>
<dbReference type="EMBL" id="JADEXQ010000118">
    <property type="protein sequence ID" value="MBE9032676.1"/>
    <property type="molecule type" value="Genomic_DNA"/>
</dbReference>
<dbReference type="SUPFAM" id="SSF56219">
    <property type="entry name" value="DNase I-like"/>
    <property type="match status" value="1"/>
</dbReference>
<dbReference type="GO" id="GO:0004767">
    <property type="term" value="F:sphingomyelin phosphodiesterase activity"/>
    <property type="evidence" value="ECO:0007669"/>
    <property type="project" value="InterPro"/>
</dbReference>
<proteinExistence type="predicted"/>
<organism evidence="3 4">
    <name type="scientific">Romeriopsis navalis LEGE 11480</name>
    <dbReference type="NCBI Taxonomy" id="2777977"/>
    <lineage>
        <taxon>Bacteria</taxon>
        <taxon>Bacillati</taxon>
        <taxon>Cyanobacteriota</taxon>
        <taxon>Cyanophyceae</taxon>
        <taxon>Leptolyngbyales</taxon>
        <taxon>Leptolyngbyaceae</taxon>
        <taxon>Romeriopsis</taxon>
        <taxon>Romeriopsis navalis</taxon>
    </lineage>
</organism>
<keyword evidence="4" id="KW-1185">Reference proteome</keyword>
<accession>A0A928VQ85</accession>
<evidence type="ECO:0000313" key="4">
    <source>
        <dbReference type="Proteomes" id="UP000625316"/>
    </source>
</evidence>
<evidence type="ECO:0000259" key="2">
    <source>
        <dbReference type="Pfam" id="PF03372"/>
    </source>
</evidence>
<dbReference type="Gene3D" id="3.60.10.10">
    <property type="entry name" value="Endonuclease/exonuclease/phosphatase"/>
    <property type="match status" value="1"/>
</dbReference>
<keyword evidence="1" id="KW-0472">Membrane</keyword>
<reference evidence="3" key="1">
    <citation type="submission" date="2020-10" db="EMBL/GenBank/DDBJ databases">
        <authorList>
            <person name="Castelo-Branco R."/>
            <person name="Eusebio N."/>
            <person name="Adriana R."/>
            <person name="Vieira A."/>
            <person name="Brugerolle De Fraissinette N."/>
            <person name="Rezende De Castro R."/>
            <person name="Schneider M.P."/>
            <person name="Vasconcelos V."/>
            <person name="Leao P.N."/>
        </authorList>
    </citation>
    <scope>NUCLEOTIDE SEQUENCE</scope>
    <source>
        <strain evidence="3">LEGE 11480</strain>
    </source>
</reference>
<gene>
    <name evidence="3" type="ORF">IQ266_23345</name>
</gene>
<sequence>MNKLLHQLKPTRHQLILSLSTISIFSGLLGLATLAIKQTNTCPVLEATSANQKFIADNDPDTLTLLVYNLKLRPRLVLLEGQTQRVEPISQLIQGYDAVILTEGFDDGLPLQTLLKSLQNTYPYISDVVGSNRGVDQDTGLFIASRWPIIGEPQVLLFQGQCRGFSCFNDRGVFRIKIDKDGAIYHLITAQLQAGTAPPDQQIRQQQLQAVTQVIQSAAIAPTDRVIFGGSLPIDPISQATEYQTMRQTLAIDTPKLIGPEKYTVNPKKNPFAAPGKPKLLDHLFYARRTPPTTAQTHIRPLKTTPEESWKPAKWFYWSCPWQDLSDHYAIEGRFEYD</sequence>
<dbReference type="PANTHER" id="PTHR16320">
    <property type="entry name" value="SPHINGOMYELINASE FAMILY MEMBER"/>
    <property type="match status" value="1"/>
</dbReference>
<dbReference type="RefSeq" id="WP_264327494.1">
    <property type="nucleotide sequence ID" value="NZ_JADEXQ010000118.1"/>
</dbReference>
<keyword evidence="1" id="KW-1133">Transmembrane helix</keyword>
<evidence type="ECO:0000256" key="1">
    <source>
        <dbReference type="SAM" id="Phobius"/>
    </source>
</evidence>